<organism evidence="1 2">
    <name type="scientific">Araneus ventricosus</name>
    <name type="common">Orbweaver spider</name>
    <name type="synonym">Epeira ventricosa</name>
    <dbReference type="NCBI Taxonomy" id="182803"/>
    <lineage>
        <taxon>Eukaryota</taxon>
        <taxon>Metazoa</taxon>
        <taxon>Ecdysozoa</taxon>
        <taxon>Arthropoda</taxon>
        <taxon>Chelicerata</taxon>
        <taxon>Arachnida</taxon>
        <taxon>Araneae</taxon>
        <taxon>Araneomorphae</taxon>
        <taxon>Entelegynae</taxon>
        <taxon>Araneoidea</taxon>
        <taxon>Araneidae</taxon>
        <taxon>Araneus</taxon>
    </lineage>
</organism>
<keyword evidence="2" id="KW-1185">Reference proteome</keyword>
<sequence>MTNPNAEEGGFIASTGFEISVTLIQTIYRRIPKLYREDCMNYGTKKNNFVANKIECIRRRIQAKIFEKCRCIDPSLGVVKSLRQYNFTDVKDSCCIEAILNVISLHSHHVVAPYLVTQ</sequence>
<dbReference type="GO" id="GO:0005272">
    <property type="term" value="F:sodium channel activity"/>
    <property type="evidence" value="ECO:0007669"/>
    <property type="project" value="UniProtKB-KW"/>
</dbReference>
<comment type="caution">
    <text evidence="1">The sequence shown here is derived from an EMBL/GenBank/DDBJ whole genome shotgun (WGS) entry which is preliminary data.</text>
</comment>
<evidence type="ECO:0000313" key="2">
    <source>
        <dbReference type="Proteomes" id="UP000499080"/>
    </source>
</evidence>
<dbReference type="EMBL" id="BGPR01000146">
    <property type="protein sequence ID" value="GBL99192.1"/>
    <property type="molecule type" value="Genomic_DNA"/>
</dbReference>
<gene>
    <name evidence="1" type="ORF">AVEN_140661_1</name>
</gene>
<proteinExistence type="predicted"/>
<dbReference type="GO" id="GO:0016020">
    <property type="term" value="C:membrane"/>
    <property type="evidence" value="ECO:0007669"/>
    <property type="project" value="UniProtKB-SubCell"/>
</dbReference>
<dbReference type="Proteomes" id="UP000499080">
    <property type="component" value="Unassembled WGS sequence"/>
</dbReference>
<dbReference type="OrthoDB" id="10051479at2759"/>
<name>A0A4Y2C472_ARAVE</name>
<protein>
    <submittedName>
        <fullName evidence="1">Uncharacterized protein</fullName>
    </submittedName>
</protein>
<dbReference type="AlphaFoldDB" id="A0A4Y2C472"/>
<evidence type="ECO:0000313" key="1">
    <source>
        <dbReference type="EMBL" id="GBL99192.1"/>
    </source>
</evidence>
<accession>A0A4Y2C472</accession>
<reference evidence="1 2" key="1">
    <citation type="journal article" date="2019" name="Sci. Rep.">
        <title>Orb-weaving spider Araneus ventricosus genome elucidates the spidroin gene catalogue.</title>
        <authorList>
            <person name="Kono N."/>
            <person name="Nakamura H."/>
            <person name="Ohtoshi R."/>
            <person name="Moran D.A.P."/>
            <person name="Shinohara A."/>
            <person name="Yoshida Y."/>
            <person name="Fujiwara M."/>
            <person name="Mori M."/>
            <person name="Tomita M."/>
            <person name="Arakawa K."/>
        </authorList>
    </citation>
    <scope>NUCLEOTIDE SEQUENCE [LARGE SCALE GENOMIC DNA]</scope>
</reference>